<dbReference type="RefSeq" id="WP_064220374.1">
    <property type="nucleotide sequence ID" value="NZ_LVXZ01000293.1"/>
</dbReference>
<dbReference type="PROSITE" id="PS51371">
    <property type="entry name" value="CBS"/>
    <property type="match status" value="1"/>
</dbReference>
<dbReference type="InterPro" id="IPR046342">
    <property type="entry name" value="CBS_dom_sf"/>
</dbReference>
<gene>
    <name evidence="3" type="ORF">A4H96_15370</name>
</gene>
<organism evidence="3 4">
    <name type="scientific">Acidithiobacillus ferrooxidans</name>
    <name type="common">Thiobacillus ferrooxidans</name>
    <dbReference type="NCBI Taxonomy" id="920"/>
    <lineage>
        <taxon>Bacteria</taxon>
        <taxon>Pseudomonadati</taxon>
        <taxon>Pseudomonadota</taxon>
        <taxon>Acidithiobacillia</taxon>
        <taxon>Acidithiobacillales</taxon>
        <taxon>Acidithiobacillaceae</taxon>
        <taxon>Acidithiobacillus</taxon>
    </lineage>
</organism>
<comment type="caution">
    <text evidence="3">The sequence shown here is derived from an EMBL/GenBank/DDBJ whole genome shotgun (WGS) entry which is preliminary data.</text>
</comment>
<reference evidence="3 4" key="1">
    <citation type="submission" date="2016-04" db="EMBL/GenBank/DDBJ databases">
        <title>Acidithiobacillus ferrooxidans genome sequencing and assembly.</title>
        <authorList>
            <person name="Zhou Z."/>
        </authorList>
    </citation>
    <scope>NUCLEOTIDE SEQUENCE [LARGE SCALE GENOMIC DNA]</scope>
    <source>
        <strain evidence="3 4">BY0502</strain>
    </source>
</reference>
<name>A0A179B721_ACIFR</name>
<proteinExistence type="predicted"/>
<evidence type="ECO:0000259" key="2">
    <source>
        <dbReference type="PROSITE" id="PS51371"/>
    </source>
</evidence>
<dbReference type="AlphaFoldDB" id="A0A179B721"/>
<keyword evidence="4" id="KW-1185">Reference proteome</keyword>
<protein>
    <recommendedName>
        <fullName evidence="2">CBS domain-containing protein</fullName>
    </recommendedName>
</protein>
<dbReference type="OrthoDB" id="5295117at2"/>
<evidence type="ECO:0000313" key="4">
    <source>
        <dbReference type="Proteomes" id="UP000078302"/>
    </source>
</evidence>
<accession>A0A179B721</accession>
<feature type="domain" description="CBS" evidence="2">
    <location>
        <begin position="39"/>
        <end position="100"/>
    </location>
</feature>
<dbReference type="InterPro" id="IPR000644">
    <property type="entry name" value="CBS_dom"/>
</dbReference>
<dbReference type="SUPFAM" id="SSF54631">
    <property type="entry name" value="CBS-domain pair"/>
    <property type="match status" value="1"/>
</dbReference>
<dbReference type="Proteomes" id="UP000078302">
    <property type="component" value="Unassembled WGS sequence"/>
</dbReference>
<evidence type="ECO:0000256" key="1">
    <source>
        <dbReference type="PROSITE-ProRule" id="PRU00703"/>
    </source>
</evidence>
<dbReference type="Pfam" id="PF00571">
    <property type="entry name" value="CBS"/>
    <property type="match status" value="1"/>
</dbReference>
<evidence type="ECO:0000313" key="3">
    <source>
        <dbReference type="EMBL" id="OAP87220.1"/>
    </source>
</evidence>
<sequence>MTRFRALQRHGLKPDTRICMFDDGMSLTVTPSDMAIKSMTDLGRVPAVATKPESTIDQALQRMIHAGVRMLFVLDDFGMLVGLVTARDLMGEKPVKLAAENHVVRDSIKVQDIMVPRGQIDVLDFAEVERSTVGDIVLTLRKAGRQHALVREETLRGEEIRGVFSISQIARQLGVAIQTNDVVQSFAELEQLITSDD</sequence>
<keyword evidence="1" id="KW-0129">CBS domain</keyword>
<dbReference type="EMBL" id="LVXZ01000293">
    <property type="protein sequence ID" value="OAP87220.1"/>
    <property type="molecule type" value="Genomic_DNA"/>
</dbReference>
<dbReference type="Gene3D" id="3.10.580.10">
    <property type="entry name" value="CBS-domain"/>
    <property type="match status" value="1"/>
</dbReference>